<dbReference type="EMBL" id="JAQFWP010000004">
    <property type="protein sequence ID" value="MDA2803607.1"/>
    <property type="molecule type" value="Genomic_DNA"/>
</dbReference>
<feature type="compositionally biased region" description="Basic and acidic residues" evidence="2">
    <location>
        <begin position="226"/>
        <end position="240"/>
    </location>
</feature>
<evidence type="ECO:0000256" key="2">
    <source>
        <dbReference type="SAM" id="MobiDB-lite"/>
    </source>
</evidence>
<dbReference type="Gene3D" id="3.40.50.1820">
    <property type="entry name" value="alpha/beta hydrolase"/>
    <property type="match status" value="1"/>
</dbReference>
<feature type="region of interest" description="Disordered" evidence="2">
    <location>
        <begin position="225"/>
        <end position="253"/>
    </location>
</feature>
<dbReference type="SUPFAM" id="SSF53474">
    <property type="entry name" value="alpha/beta-Hydrolases"/>
    <property type="match status" value="1"/>
</dbReference>
<feature type="region of interest" description="Disordered" evidence="2">
    <location>
        <begin position="1"/>
        <end position="51"/>
    </location>
</feature>
<reference evidence="4" key="1">
    <citation type="submission" date="2023-01" db="EMBL/GenBank/DDBJ databases">
        <title>Draft genome sequence of Nocardiopsis sp. LSu2-4 isolated from halophytes.</title>
        <authorList>
            <person name="Duangmal K."/>
            <person name="Chantavorakit T."/>
        </authorList>
    </citation>
    <scope>NUCLEOTIDE SEQUENCE</scope>
    <source>
        <strain evidence="4">LSu2-4</strain>
    </source>
</reference>
<feature type="domain" description="BD-FAE-like" evidence="3">
    <location>
        <begin position="78"/>
        <end position="297"/>
    </location>
</feature>
<evidence type="ECO:0000313" key="5">
    <source>
        <dbReference type="Proteomes" id="UP001165685"/>
    </source>
</evidence>
<dbReference type="RefSeq" id="WP_270676097.1">
    <property type="nucleotide sequence ID" value="NZ_JAQFWP010000004.1"/>
</dbReference>
<dbReference type="InterPro" id="IPR049492">
    <property type="entry name" value="BD-FAE-like_dom"/>
</dbReference>
<feature type="compositionally biased region" description="Low complexity" evidence="2">
    <location>
        <begin position="1"/>
        <end position="19"/>
    </location>
</feature>
<organism evidence="4 5">
    <name type="scientific">Nocardiopsis suaedae</name>
    <dbReference type="NCBI Taxonomy" id="3018444"/>
    <lineage>
        <taxon>Bacteria</taxon>
        <taxon>Bacillati</taxon>
        <taxon>Actinomycetota</taxon>
        <taxon>Actinomycetes</taxon>
        <taxon>Streptosporangiales</taxon>
        <taxon>Nocardiopsidaceae</taxon>
        <taxon>Nocardiopsis</taxon>
    </lineage>
</organism>
<proteinExistence type="predicted"/>
<dbReference type="Proteomes" id="UP001165685">
    <property type="component" value="Unassembled WGS sequence"/>
</dbReference>
<sequence length="351" mass="36687">MSRSTPSTPSDSTVSAAPTVPGPAPAPDDIRVASPPDPLAPEDALTLPLPPAARPAPGVELLRGAHFAFRPRLRPLAMDLWLPEDRRRPVPLAVFVHGGGWRAGRRDDLGERFRPWDPGPFARLAQEGVAVACPEYRLSGEAVAPAQVEDVTEALVWLRARSGEIGVDPDRAVLWGESAGGHLAAMAALAPAHHHASAPTGPEDPAGVTVTGCVTWYAPTDLRSFGTDHPRSRFDPRDPGSSEARMLGVAPADDTKRARANSPAALASAGAPPFLILHGREDTSVAPKQAERLADALGAAGAQADLRLVDGGGHRWEGLSEEALLGCWDATVHFIRARAGLDGGGGEGAPK</sequence>
<evidence type="ECO:0000256" key="1">
    <source>
        <dbReference type="ARBA" id="ARBA00022801"/>
    </source>
</evidence>
<dbReference type="PANTHER" id="PTHR48081:SF13">
    <property type="entry name" value="ALPHA_BETA HYDROLASE"/>
    <property type="match status" value="1"/>
</dbReference>
<keyword evidence="1 4" id="KW-0378">Hydrolase</keyword>
<accession>A0ABT4THP3</accession>
<dbReference type="GO" id="GO:0016787">
    <property type="term" value="F:hydrolase activity"/>
    <property type="evidence" value="ECO:0007669"/>
    <property type="project" value="UniProtKB-KW"/>
</dbReference>
<dbReference type="PANTHER" id="PTHR48081">
    <property type="entry name" value="AB HYDROLASE SUPERFAMILY PROTEIN C4A8.06C"/>
    <property type="match status" value="1"/>
</dbReference>
<name>A0ABT4THP3_9ACTN</name>
<dbReference type="Pfam" id="PF20434">
    <property type="entry name" value="BD-FAE"/>
    <property type="match status" value="1"/>
</dbReference>
<evidence type="ECO:0000259" key="3">
    <source>
        <dbReference type="Pfam" id="PF20434"/>
    </source>
</evidence>
<protein>
    <submittedName>
        <fullName evidence="4">Alpha/beta hydrolase</fullName>
    </submittedName>
</protein>
<evidence type="ECO:0000313" key="4">
    <source>
        <dbReference type="EMBL" id="MDA2803607.1"/>
    </source>
</evidence>
<comment type="caution">
    <text evidence="4">The sequence shown here is derived from an EMBL/GenBank/DDBJ whole genome shotgun (WGS) entry which is preliminary data.</text>
</comment>
<dbReference type="InterPro" id="IPR029058">
    <property type="entry name" value="AB_hydrolase_fold"/>
</dbReference>
<dbReference type="InterPro" id="IPR050300">
    <property type="entry name" value="GDXG_lipolytic_enzyme"/>
</dbReference>
<keyword evidence="5" id="KW-1185">Reference proteome</keyword>
<gene>
    <name evidence="4" type="ORF">O4U47_03720</name>
</gene>